<comment type="subcellular location">
    <subcellularLocation>
        <location evidence="1">Nucleus</location>
    </subcellularLocation>
</comment>
<dbReference type="AlphaFoldDB" id="A0A9D4ZRG6"/>
<dbReference type="EMBL" id="JABFUD020000002">
    <property type="protein sequence ID" value="KAI5082912.1"/>
    <property type="molecule type" value="Genomic_DNA"/>
</dbReference>
<dbReference type="GO" id="GO:0005524">
    <property type="term" value="F:ATP binding"/>
    <property type="evidence" value="ECO:0007669"/>
    <property type="project" value="UniProtKB-KW"/>
</dbReference>
<evidence type="ECO:0000256" key="9">
    <source>
        <dbReference type="SAM" id="MobiDB-lite"/>
    </source>
</evidence>
<evidence type="ECO:0000256" key="7">
    <source>
        <dbReference type="ARBA" id="ARBA00023242"/>
    </source>
</evidence>
<organism evidence="11 12">
    <name type="scientific">Adiantum capillus-veneris</name>
    <name type="common">Maidenhair fern</name>
    <dbReference type="NCBI Taxonomy" id="13818"/>
    <lineage>
        <taxon>Eukaryota</taxon>
        <taxon>Viridiplantae</taxon>
        <taxon>Streptophyta</taxon>
        <taxon>Embryophyta</taxon>
        <taxon>Tracheophyta</taxon>
        <taxon>Polypodiopsida</taxon>
        <taxon>Polypodiidae</taxon>
        <taxon>Polypodiales</taxon>
        <taxon>Pteridineae</taxon>
        <taxon>Pteridaceae</taxon>
        <taxon>Vittarioideae</taxon>
        <taxon>Adiantum</taxon>
    </lineage>
</organism>
<dbReference type="InterPro" id="IPR004582">
    <property type="entry name" value="Checkpoint_prot_Rad17_Rad24"/>
</dbReference>
<keyword evidence="6" id="KW-0067">ATP-binding</keyword>
<evidence type="ECO:0000256" key="3">
    <source>
        <dbReference type="ARBA" id="ARBA00022528"/>
    </source>
</evidence>
<dbReference type="OrthoDB" id="9996895at2759"/>
<feature type="region of interest" description="Disordered" evidence="9">
    <location>
        <begin position="507"/>
        <end position="528"/>
    </location>
</feature>
<proteinExistence type="inferred from homology"/>
<evidence type="ECO:0000256" key="4">
    <source>
        <dbReference type="ARBA" id="ARBA00022741"/>
    </source>
</evidence>
<dbReference type="PANTHER" id="PTHR12172:SF1">
    <property type="entry name" value="P-LOOP CONTAINING NUCLEOSIDE TRIPHOSPHATE HYDROLASES SUPERFAMILY PROTEIN"/>
    <property type="match status" value="1"/>
</dbReference>
<sequence>MMWFVLDCHKHEHEVFKLRVSGSLHDSMLTSTESEFFLPVSKKSKKLELSEEASAPILDKPAFREKRSREEKDGLAQKGIAGMSSKRACRNDGFFMPSSKKQKKILNATANGHLDSITKEEKREKVSVFEFDLCTEAKIAAEENAQLRVGKPTHPFFLQHKGGQRASNFVGLAANDCSSQPASSFEEIDLAPSPPFHITQLAGAEAHTKNLERWTSLRICQNLKMDPSALKKEPVDENRKDLDALLRISLVNKLSEAPRHRRDYPSGQLQLVNDLEPLFNFLKDFEDESEENLNREKIDISLAYLEDRLKLRVSDLAKRCSEVTSDMKSICTDEGRAQKNLLWTDVYQPQSPEEVCGNRDAVNYLHAWLEKWHPGSSCVMGPPEKGSTRKKMSSAEDSDEDHGCFQEDYDSEGNTKAASSQNVLFLTGPVGCGKTAAIYACARAHGFTVIEVNSSDNRNGLLIKQKFSESMESHCVGKWSADITGLSSCTLRDTLAAANTSIEENIQDASNHKRQNGKPKQKPMDGLTSKSKLLNKRAMLHTEEVPVLQAEQHDVSKECDKSLTVLLFEDVDMVFEDDRGFIAAVAQLAATAKRPIILTSNDKQLCLPHRLGADLVEFKKPSTRELLVLTYSICIAEGIPCRPEVLLQMVKLCRHDLRLLLNYLQFWSQGHISECSSEVEGIQPSTQLDKEVELQSALESQEVDFAATLKLFEREAQHRLWPLFVSMEFPCPLTQSVAYELNNKVSQVESECNLDEEKKVQHSILEKLALIKKLKKQKIDSPSRTERVSNDGNVLTAEEFDNLGTPVNNLKDAKAVARSPILREKLKKDLASTMFGAAASKEHLDENHAPVLETPRQEFGEDDPSNTHRGTNVLNGAGSVNLPSLVGAVQTATLGCLQPSEHEVDTGHNTNDANVEAESMRHNVSMKVSSQTHSPNIQSFENIRCNPDVSKLQRVSESINTLWSEFRHTKERQSLLLSSTCKESLATVSVLSKLSDNLSVCDVMSRLVGAEEMALGNSSCLSSCYESLENSNMLQACSIVAHKSLLLFIEQCCPSPRIQETAKTKYSFEDMMLAANEPCALGKLVTNGNLLPSSTGLKLQSIASLSQEQEFKRCEKKSSLHRALCEELPSKAHPSLQRASFFEDVSFLAKIGLLEQERLISGGARRRGRGFQNYFCTHPWNLSKESINIIEQFGRFGRSSSINL</sequence>
<dbReference type="PANTHER" id="PTHR12172">
    <property type="entry name" value="CELL CYCLE CHECKPOINT PROTEIN RAD17"/>
    <property type="match status" value="1"/>
</dbReference>
<keyword evidence="3" id="KW-0150">Chloroplast</keyword>
<dbReference type="GO" id="GO:0006281">
    <property type="term" value="P:DNA repair"/>
    <property type="evidence" value="ECO:0007669"/>
    <property type="project" value="InterPro"/>
</dbReference>
<evidence type="ECO:0000313" key="11">
    <source>
        <dbReference type="EMBL" id="KAI5082912.1"/>
    </source>
</evidence>
<dbReference type="SMART" id="SM00382">
    <property type="entry name" value="AAA"/>
    <property type="match status" value="1"/>
</dbReference>
<feature type="region of interest" description="Disordered" evidence="9">
    <location>
        <begin position="379"/>
        <end position="403"/>
    </location>
</feature>
<gene>
    <name evidence="11" type="ORF">GOP47_0002655</name>
</gene>
<keyword evidence="7" id="KW-0539">Nucleus</keyword>
<dbReference type="GO" id="GO:0003682">
    <property type="term" value="F:chromatin binding"/>
    <property type="evidence" value="ECO:0007669"/>
    <property type="project" value="TreeGrafter"/>
</dbReference>
<dbReference type="GO" id="GO:0003689">
    <property type="term" value="F:DNA clamp loader activity"/>
    <property type="evidence" value="ECO:0007669"/>
    <property type="project" value="TreeGrafter"/>
</dbReference>
<comment type="similarity">
    <text evidence="2">Belongs to the rad17/RAD24 family.</text>
</comment>
<evidence type="ECO:0000256" key="2">
    <source>
        <dbReference type="ARBA" id="ARBA00006168"/>
    </source>
</evidence>
<feature type="compositionally biased region" description="Basic residues" evidence="9">
    <location>
        <begin position="512"/>
        <end position="521"/>
    </location>
</feature>
<dbReference type="GO" id="GO:0005634">
    <property type="term" value="C:nucleus"/>
    <property type="evidence" value="ECO:0007669"/>
    <property type="project" value="UniProtKB-SubCell"/>
</dbReference>
<evidence type="ECO:0000313" key="12">
    <source>
        <dbReference type="Proteomes" id="UP000886520"/>
    </source>
</evidence>
<evidence type="ECO:0000256" key="6">
    <source>
        <dbReference type="ARBA" id="ARBA00022840"/>
    </source>
</evidence>
<evidence type="ECO:0000256" key="5">
    <source>
        <dbReference type="ARBA" id="ARBA00022763"/>
    </source>
</evidence>
<evidence type="ECO:0000256" key="8">
    <source>
        <dbReference type="ARBA" id="ARBA00023306"/>
    </source>
</evidence>
<dbReference type="Gene3D" id="1.10.8.60">
    <property type="match status" value="1"/>
</dbReference>
<dbReference type="GO" id="GO:0033314">
    <property type="term" value="P:mitotic DNA replication checkpoint signaling"/>
    <property type="evidence" value="ECO:0007669"/>
    <property type="project" value="TreeGrafter"/>
</dbReference>
<dbReference type="GO" id="GO:0000077">
    <property type="term" value="P:DNA damage checkpoint signaling"/>
    <property type="evidence" value="ECO:0007669"/>
    <property type="project" value="TreeGrafter"/>
</dbReference>
<name>A0A9D4ZRG6_ADICA</name>
<keyword evidence="12" id="KW-1185">Reference proteome</keyword>
<comment type="caution">
    <text evidence="11">The sequence shown here is derived from an EMBL/GenBank/DDBJ whole genome shotgun (WGS) entry which is preliminary data.</text>
</comment>
<dbReference type="Gene3D" id="3.40.50.300">
    <property type="entry name" value="P-loop containing nucleotide triphosphate hydrolases"/>
    <property type="match status" value="1"/>
</dbReference>
<evidence type="ECO:0000259" key="10">
    <source>
        <dbReference type="SMART" id="SM00382"/>
    </source>
</evidence>
<reference evidence="11" key="1">
    <citation type="submission" date="2021-01" db="EMBL/GenBank/DDBJ databases">
        <title>Adiantum capillus-veneris genome.</title>
        <authorList>
            <person name="Fang Y."/>
            <person name="Liao Q."/>
        </authorList>
    </citation>
    <scope>NUCLEOTIDE SEQUENCE</scope>
    <source>
        <strain evidence="11">H3</strain>
        <tissue evidence="11">Leaf</tissue>
    </source>
</reference>
<keyword evidence="5" id="KW-0227">DNA damage</keyword>
<keyword evidence="4" id="KW-0547">Nucleotide-binding</keyword>
<dbReference type="InterPro" id="IPR003593">
    <property type="entry name" value="AAA+_ATPase"/>
</dbReference>
<dbReference type="Proteomes" id="UP000886520">
    <property type="component" value="Chromosome 3"/>
</dbReference>
<keyword evidence="8" id="KW-0131">Cell cycle</keyword>
<keyword evidence="3" id="KW-0934">Plastid</keyword>
<dbReference type="InterPro" id="IPR027417">
    <property type="entry name" value="P-loop_NTPase"/>
</dbReference>
<protein>
    <recommendedName>
        <fullName evidence="10">AAA+ ATPase domain-containing protein</fullName>
    </recommendedName>
</protein>
<evidence type="ECO:0000256" key="1">
    <source>
        <dbReference type="ARBA" id="ARBA00004123"/>
    </source>
</evidence>
<feature type="domain" description="AAA+ ATPase" evidence="10">
    <location>
        <begin position="420"/>
        <end position="632"/>
    </location>
</feature>
<dbReference type="SUPFAM" id="SSF52540">
    <property type="entry name" value="P-loop containing nucleoside triphosphate hydrolases"/>
    <property type="match status" value="1"/>
</dbReference>
<accession>A0A9D4ZRG6</accession>